<evidence type="ECO:0000256" key="1">
    <source>
        <dbReference type="SAM" id="Phobius"/>
    </source>
</evidence>
<organism evidence="2 3">
    <name type="scientific">Microbacterium pumilum</name>
    <dbReference type="NCBI Taxonomy" id="344165"/>
    <lineage>
        <taxon>Bacteria</taxon>
        <taxon>Bacillati</taxon>
        <taxon>Actinomycetota</taxon>
        <taxon>Actinomycetes</taxon>
        <taxon>Micrococcales</taxon>
        <taxon>Microbacteriaceae</taxon>
        <taxon>Microbacterium</taxon>
    </lineage>
</organism>
<evidence type="ECO:0000313" key="2">
    <source>
        <dbReference type="EMBL" id="GAA1990257.1"/>
    </source>
</evidence>
<protein>
    <submittedName>
        <fullName evidence="2">Uncharacterized protein</fullName>
    </submittedName>
</protein>
<reference evidence="3" key="1">
    <citation type="journal article" date="2019" name="Int. J. Syst. Evol. Microbiol.">
        <title>The Global Catalogue of Microorganisms (GCM) 10K type strain sequencing project: providing services to taxonomists for standard genome sequencing and annotation.</title>
        <authorList>
            <consortium name="The Broad Institute Genomics Platform"/>
            <consortium name="The Broad Institute Genome Sequencing Center for Infectious Disease"/>
            <person name="Wu L."/>
            <person name="Ma J."/>
        </authorList>
    </citation>
    <scope>NUCLEOTIDE SEQUENCE [LARGE SCALE GENOMIC DNA]</scope>
    <source>
        <strain evidence="3">JCM 14902</strain>
    </source>
</reference>
<keyword evidence="1" id="KW-0472">Membrane</keyword>
<gene>
    <name evidence="2" type="ORF">GCM10009777_26960</name>
</gene>
<dbReference type="RefSeq" id="WP_344063162.1">
    <property type="nucleotide sequence ID" value="NZ_BAAAOH010000001.1"/>
</dbReference>
<sequence length="65" mass="6575">MWWAPHDTNARHPAELPSADTTAATFGAAGLVGTAGTTIIVGSLWSIRGPGTLARGRSGSTVNDA</sequence>
<feature type="transmembrane region" description="Helical" evidence="1">
    <location>
        <begin position="23"/>
        <end position="47"/>
    </location>
</feature>
<keyword evidence="1" id="KW-0812">Transmembrane</keyword>
<dbReference type="EMBL" id="BAAAOH010000001">
    <property type="protein sequence ID" value="GAA1990257.1"/>
    <property type="molecule type" value="Genomic_DNA"/>
</dbReference>
<accession>A0ABP5E5E9</accession>
<comment type="caution">
    <text evidence="2">The sequence shown here is derived from an EMBL/GenBank/DDBJ whole genome shotgun (WGS) entry which is preliminary data.</text>
</comment>
<name>A0ABP5E5E9_9MICO</name>
<keyword evidence="1" id="KW-1133">Transmembrane helix</keyword>
<evidence type="ECO:0000313" key="3">
    <source>
        <dbReference type="Proteomes" id="UP001500326"/>
    </source>
</evidence>
<proteinExistence type="predicted"/>
<dbReference type="Proteomes" id="UP001500326">
    <property type="component" value="Unassembled WGS sequence"/>
</dbReference>
<keyword evidence="3" id="KW-1185">Reference proteome</keyword>